<dbReference type="CDD" id="cd08054">
    <property type="entry name" value="gp6"/>
    <property type="match status" value="1"/>
</dbReference>
<dbReference type="NCBIfam" id="TIGR02215">
    <property type="entry name" value="phage_chp_gp8"/>
    <property type="match status" value="1"/>
</dbReference>
<evidence type="ECO:0008006" key="3">
    <source>
        <dbReference type="Google" id="ProtNLM"/>
    </source>
</evidence>
<accession>A0A849L697</accession>
<dbReference type="RefSeq" id="WP_171326761.1">
    <property type="nucleotide sequence ID" value="NZ_JABFBC010000003.1"/>
</dbReference>
<proteinExistence type="predicted"/>
<evidence type="ECO:0000313" key="2">
    <source>
        <dbReference type="Proteomes" id="UP000572377"/>
    </source>
</evidence>
<gene>
    <name evidence="1" type="ORF">HMH01_15825</name>
</gene>
<name>A0A849L697_9RHOB</name>
<dbReference type="Gene3D" id="1.10.3230.30">
    <property type="entry name" value="Phage gp6-like head-tail connector protein"/>
    <property type="match status" value="1"/>
</dbReference>
<evidence type="ECO:0000313" key="1">
    <source>
        <dbReference type="EMBL" id="NNU81906.1"/>
    </source>
</evidence>
<comment type="caution">
    <text evidence="1">The sequence shown here is derived from an EMBL/GenBank/DDBJ whole genome shotgun (WGS) entry which is preliminary data.</text>
</comment>
<dbReference type="AlphaFoldDB" id="A0A849L697"/>
<keyword evidence="2" id="KW-1185">Reference proteome</keyword>
<organism evidence="1 2">
    <name type="scientific">Halovulum dunhuangense</name>
    <dbReference type="NCBI Taxonomy" id="1505036"/>
    <lineage>
        <taxon>Bacteria</taxon>
        <taxon>Pseudomonadati</taxon>
        <taxon>Pseudomonadota</taxon>
        <taxon>Alphaproteobacteria</taxon>
        <taxon>Rhodobacterales</taxon>
        <taxon>Paracoccaceae</taxon>
        <taxon>Halovulum</taxon>
    </lineage>
</organism>
<sequence>MNLRELSAPETAALPVADLAAHLRLGSGFADDGAEDAALAFCLRAAMAAIEGRIGKALLERDCEWEVAHWFSEERQGLPVGPVSAVSELALVDRAGGVEVVEPGRYRLHRDIYRPELRGDPLPRIPLGGRARLRFLAGFGPHWSDLPADLAQAVMLLAAENHEARAAGYGAPATMSFGVLALIERYRTVRLLGDLL</sequence>
<dbReference type="EMBL" id="JABFBC010000003">
    <property type="protein sequence ID" value="NNU81906.1"/>
    <property type="molecule type" value="Genomic_DNA"/>
</dbReference>
<dbReference type="InterPro" id="IPR011738">
    <property type="entry name" value="Phage_CHP"/>
</dbReference>
<reference evidence="1 2" key="1">
    <citation type="submission" date="2020-05" db="EMBL/GenBank/DDBJ databases">
        <title>Gimesia benthica sp. nov., a novel planctomycete isolated from a deep-sea water sample of the Northwest Indian Ocean.</title>
        <authorList>
            <person name="Wang J."/>
            <person name="Ruan C."/>
            <person name="Song L."/>
            <person name="Zhu Y."/>
            <person name="Li A."/>
            <person name="Zheng X."/>
            <person name="Wang L."/>
            <person name="Lu Z."/>
            <person name="Huang Y."/>
            <person name="Du W."/>
            <person name="Zhou Y."/>
            <person name="Huang L."/>
            <person name="Dai X."/>
        </authorList>
    </citation>
    <scope>NUCLEOTIDE SEQUENCE [LARGE SCALE GENOMIC DNA]</scope>
    <source>
        <strain evidence="1 2">YYQ-30</strain>
    </source>
</reference>
<protein>
    <recommendedName>
        <fullName evidence="3">PhiE125 gp8 family phage protein</fullName>
    </recommendedName>
</protein>
<dbReference type="Proteomes" id="UP000572377">
    <property type="component" value="Unassembled WGS sequence"/>
</dbReference>